<dbReference type="Proteomes" id="UP000580250">
    <property type="component" value="Unassembled WGS sequence"/>
</dbReference>
<accession>A0A6V7UPJ5</accession>
<name>A0A6V7UPJ5_MELEN</name>
<dbReference type="AlphaFoldDB" id="A0A6V7UPJ5"/>
<reference evidence="1 2" key="1">
    <citation type="submission" date="2020-08" db="EMBL/GenBank/DDBJ databases">
        <authorList>
            <person name="Koutsovoulos G."/>
            <person name="Danchin GJ E."/>
        </authorList>
    </citation>
    <scope>NUCLEOTIDE SEQUENCE [LARGE SCALE GENOMIC DNA]</scope>
</reference>
<evidence type="ECO:0000313" key="2">
    <source>
        <dbReference type="Proteomes" id="UP000580250"/>
    </source>
</evidence>
<proteinExistence type="predicted"/>
<sequence length="42" mass="5100">MVFHDIFWHYLHTWFSCECSNFIYQQVNLTAVVECYFFVGAC</sequence>
<organism evidence="1 2">
    <name type="scientific">Meloidogyne enterolobii</name>
    <name type="common">Root-knot nematode worm</name>
    <name type="synonym">Meloidogyne mayaguensis</name>
    <dbReference type="NCBI Taxonomy" id="390850"/>
    <lineage>
        <taxon>Eukaryota</taxon>
        <taxon>Metazoa</taxon>
        <taxon>Ecdysozoa</taxon>
        <taxon>Nematoda</taxon>
        <taxon>Chromadorea</taxon>
        <taxon>Rhabditida</taxon>
        <taxon>Tylenchina</taxon>
        <taxon>Tylenchomorpha</taxon>
        <taxon>Tylenchoidea</taxon>
        <taxon>Meloidogynidae</taxon>
        <taxon>Meloidogyninae</taxon>
        <taxon>Meloidogyne</taxon>
    </lineage>
</organism>
<dbReference type="EMBL" id="CAJEWN010000095">
    <property type="protein sequence ID" value="CAD2163012.1"/>
    <property type="molecule type" value="Genomic_DNA"/>
</dbReference>
<gene>
    <name evidence="1" type="ORF">MENT_LOCUS15750</name>
</gene>
<comment type="caution">
    <text evidence="1">The sequence shown here is derived from an EMBL/GenBank/DDBJ whole genome shotgun (WGS) entry which is preliminary data.</text>
</comment>
<protein>
    <submittedName>
        <fullName evidence="1">Uncharacterized protein</fullName>
    </submittedName>
</protein>
<evidence type="ECO:0000313" key="1">
    <source>
        <dbReference type="EMBL" id="CAD2163012.1"/>
    </source>
</evidence>